<feature type="transmembrane region" description="Helical" evidence="1">
    <location>
        <begin position="46"/>
        <end position="65"/>
    </location>
</feature>
<feature type="transmembrane region" description="Helical" evidence="1">
    <location>
        <begin position="20"/>
        <end position="40"/>
    </location>
</feature>
<dbReference type="RefSeq" id="WP_156627246.1">
    <property type="nucleotide sequence ID" value="NZ_CACRTO010000041.1"/>
</dbReference>
<gene>
    <name evidence="2" type="ORF">CTLFYP3_02803</name>
</gene>
<keyword evidence="1" id="KW-0812">Transmembrane</keyword>
<keyword evidence="1" id="KW-0472">Membrane</keyword>
<dbReference type="AlphaFoldDB" id="A0A6N3FRT5"/>
<reference evidence="2" key="1">
    <citation type="submission" date="2019-11" db="EMBL/GenBank/DDBJ databases">
        <authorList>
            <person name="Feng L."/>
        </authorList>
    </citation>
    <scope>NUCLEOTIDE SEQUENCE</scope>
    <source>
        <strain evidence="2">CTertiumLFYP3</strain>
    </source>
</reference>
<evidence type="ECO:0008006" key="3">
    <source>
        <dbReference type="Google" id="ProtNLM"/>
    </source>
</evidence>
<dbReference type="InterPro" id="IPR020275">
    <property type="entry name" value="DUF5592"/>
</dbReference>
<keyword evidence="1" id="KW-1133">Transmembrane helix</keyword>
<dbReference type="Pfam" id="PF17332">
    <property type="entry name" value="DUF5592"/>
    <property type="match status" value="1"/>
</dbReference>
<protein>
    <recommendedName>
        <fullName evidence="3">TcpE family protein</fullName>
    </recommendedName>
</protein>
<name>A0A6N3FRT5_9CLOT</name>
<accession>A0A6N3FRT5</accession>
<sequence>MYVLPKEISSSMKFTKSLYLFDIVFVGSVLIISWALSSLVYTPLIVPYYLFMFTISIILTSKSSINPEKRKFQSIYYALIRNKKAYARE</sequence>
<proteinExistence type="predicted"/>
<evidence type="ECO:0000256" key="1">
    <source>
        <dbReference type="SAM" id="Phobius"/>
    </source>
</evidence>
<organism evidence="2">
    <name type="scientific">Clostridium tertium</name>
    <dbReference type="NCBI Taxonomy" id="1559"/>
    <lineage>
        <taxon>Bacteria</taxon>
        <taxon>Bacillati</taxon>
        <taxon>Bacillota</taxon>
        <taxon>Clostridia</taxon>
        <taxon>Eubacteriales</taxon>
        <taxon>Clostridiaceae</taxon>
        <taxon>Clostridium</taxon>
    </lineage>
</organism>
<evidence type="ECO:0000313" key="2">
    <source>
        <dbReference type="EMBL" id="VYU54566.1"/>
    </source>
</evidence>
<dbReference type="EMBL" id="CACRTO010000041">
    <property type="protein sequence ID" value="VYU54566.1"/>
    <property type="molecule type" value="Genomic_DNA"/>
</dbReference>